<keyword evidence="5" id="KW-1133">Transmembrane helix</keyword>
<organism evidence="10 11">
    <name type="scientific">Halocaridina rubra</name>
    <name type="common">Hawaiian red shrimp</name>
    <dbReference type="NCBI Taxonomy" id="373956"/>
    <lineage>
        <taxon>Eukaryota</taxon>
        <taxon>Metazoa</taxon>
        <taxon>Ecdysozoa</taxon>
        <taxon>Arthropoda</taxon>
        <taxon>Crustacea</taxon>
        <taxon>Multicrustacea</taxon>
        <taxon>Malacostraca</taxon>
        <taxon>Eumalacostraca</taxon>
        <taxon>Eucarida</taxon>
        <taxon>Decapoda</taxon>
        <taxon>Pleocyemata</taxon>
        <taxon>Caridea</taxon>
        <taxon>Atyoidea</taxon>
        <taxon>Atyidae</taxon>
        <taxon>Halocaridina</taxon>
    </lineage>
</organism>
<evidence type="ECO:0000256" key="9">
    <source>
        <dbReference type="RuleBase" id="RU364020"/>
    </source>
</evidence>
<keyword evidence="7" id="KW-0472">Membrane</keyword>
<dbReference type="GO" id="GO:0000139">
    <property type="term" value="C:Golgi membrane"/>
    <property type="evidence" value="ECO:0007669"/>
    <property type="project" value="UniProtKB-SubCell"/>
</dbReference>
<evidence type="ECO:0000256" key="3">
    <source>
        <dbReference type="ARBA" id="ARBA00022679"/>
    </source>
</evidence>
<keyword evidence="4" id="KW-0812">Transmembrane</keyword>
<protein>
    <recommendedName>
        <fullName evidence="9">Carbohydrate sulfotransferase</fullName>
        <ecNumber evidence="9">2.8.2.-</ecNumber>
    </recommendedName>
</protein>
<comment type="subcellular location">
    <subcellularLocation>
        <location evidence="1 9">Golgi apparatus membrane</location>
        <topology evidence="1 9">Single-pass type II membrane protein</topology>
    </subcellularLocation>
</comment>
<comment type="caution">
    <text evidence="10">The sequence shown here is derived from an EMBL/GenBank/DDBJ whole genome shotgun (WGS) entry which is preliminary data.</text>
</comment>
<accession>A0AAN9A8M8</accession>
<dbReference type="Proteomes" id="UP001381693">
    <property type="component" value="Unassembled WGS sequence"/>
</dbReference>
<dbReference type="InterPro" id="IPR018011">
    <property type="entry name" value="Carb_sulfotrans_8-10"/>
</dbReference>
<dbReference type="GO" id="GO:0008146">
    <property type="term" value="F:sulfotransferase activity"/>
    <property type="evidence" value="ECO:0007669"/>
    <property type="project" value="InterPro"/>
</dbReference>
<keyword evidence="3 9" id="KW-0808">Transferase</keyword>
<dbReference type="PANTHER" id="PTHR12137">
    <property type="entry name" value="CARBOHYDRATE SULFOTRANSFERASE"/>
    <property type="match status" value="1"/>
</dbReference>
<evidence type="ECO:0000256" key="2">
    <source>
        <dbReference type="ARBA" id="ARBA00006339"/>
    </source>
</evidence>
<dbReference type="EMBL" id="JAXCGZ010001924">
    <property type="protein sequence ID" value="KAK7085011.1"/>
    <property type="molecule type" value="Genomic_DNA"/>
</dbReference>
<keyword evidence="8 9" id="KW-0325">Glycoprotein</keyword>
<evidence type="ECO:0000256" key="1">
    <source>
        <dbReference type="ARBA" id="ARBA00004323"/>
    </source>
</evidence>
<reference evidence="10 11" key="1">
    <citation type="submission" date="2023-11" db="EMBL/GenBank/DDBJ databases">
        <title>Halocaridina rubra genome assembly.</title>
        <authorList>
            <person name="Smith C."/>
        </authorList>
    </citation>
    <scope>NUCLEOTIDE SEQUENCE [LARGE SCALE GENOMIC DNA]</scope>
    <source>
        <strain evidence="10">EP-1</strain>
        <tissue evidence="10">Whole</tissue>
    </source>
</reference>
<evidence type="ECO:0000313" key="11">
    <source>
        <dbReference type="Proteomes" id="UP001381693"/>
    </source>
</evidence>
<keyword evidence="6 9" id="KW-0333">Golgi apparatus</keyword>
<keyword evidence="9" id="KW-0119">Carbohydrate metabolism</keyword>
<dbReference type="PANTHER" id="PTHR12137:SF63">
    <property type="entry name" value="CARBOHYDRATE SULFOTRANSFERASE"/>
    <property type="match status" value="1"/>
</dbReference>
<evidence type="ECO:0000256" key="7">
    <source>
        <dbReference type="ARBA" id="ARBA00023136"/>
    </source>
</evidence>
<sequence length="201" mass="23708">MKVRELYSPPQDPEERDRLLDTSMKMLIVRHPLERLLSAYRDKMLREDLFQKLQVSIRKSFPDPNASNDEKHPTFLQFLMHIKRDMKRFWKTGGQSRLNNHWQPVWWACGPCQVKYEVIAHVESLSLDQEYIIRKAGIQDVVFNAHTHASNFDSYNGTSQATQAYFSQIPKKLLEEVSDLYRPDFDLFGYSPSQYIKLGRP</sequence>
<comment type="similarity">
    <text evidence="2 9">Belongs to the sulfotransferase 2 family.</text>
</comment>
<evidence type="ECO:0000256" key="8">
    <source>
        <dbReference type="ARBA" id="ARBA00023180"/>
    </source>
</evidence>
<proteinExistence type="inferred from homology"/>
<evidence type="ECO:0000313" key="10">
    <source>
        <dbReference type="EMBL" id="KAK7085011.1"/>
    </source>
</evidence>
<keyword evidence="9" id="KW-0735">Signal-anchor</keyword>
<evidence type="ECO:0000256" key="5">
    <source>
        <dbReference type="ARBA" id="ARBA00022989"/>
    </source>
</evidence>
<keyword evidence="11" id="KW-1185">Reference proteome</keyword>
<dbReference type="EC" id="2.8.2.-" evidence="9"/>
<name>A0AAN9A8M8_HALRR</name>
<gene>
    <name evidence="10" type="ORF">SK128_013533</name>
</gene>
<dbReference type="Pfam" id="PF03567">
    <property type="entry name" value="Sulfotransfer_2"/>
    <property type="match status" value="1"/>
</dbReference>
<evidence type="ECO:0000256" key="4">
    <source>
        <dbReference type="ARBA" id="ARBA00022692"/>
    </source>
</evidence>
<evidence type="ECO:0000256" key="6">
    <source>
        <dbReference type="ARBA" id="ARBA00023034"/>
    </source>
</evidence>
<dbReference type="InterPro" id="IPR005331">
    <property type="entry name" value="Sulfotransferase"/>
</dbReference>
<dbReference type="GO" id="GO:0016051">
    <property type="term" value="P:carbohydrate biosynthetic process"/>
    <property type="evidence" value="ECO:0007669"/>
    <property type="project" value="InterPro"/>
</dbReference>
<dbReference type="AlphaFoldDB" id="A0AAN9A8M8"/>